<dbReference type="EMBL" id="WJBH02000010">
    <property type="protein sequence ID" value="KAI9551596.1"/>
    <property type="molecule type" value="Genomic_DNA"/>
</dbReference>
<feature type="transmembrane region" description="Helical" evidence="1">
    <location>
        <begin position="20"/>
        <end position="37"/>
    </location>
</feature>
<sequence length="60" mass="7054">MSIIHGSVHTCRDASHTHETVRSACFLLLTWILHFLIRATIRRFGHPFSALSIYWAKYHF</sequence>
<keyword evidence="1" id="KW-1133">Transmembrane helix</keyword>
<organism evidence="2 3">
    <name type="scientific">Daphnia sinensis</name>
    <dbReference type="NCBI Taxonomy" id="1820382"/>
    <lineage>
        <taxon>Eukaryota</taxon>
        <taxon>Metazoa</taxon>
        <taxon>Ecdysozoa</taxon>
        <taxon>Arthropoda</taxon>
        <taxon>Crustacea</taxon>
        <taxon>Branchiopoda</taxon>
        <taxon>Diplostraca</taxon>
        <taxon>Cladocera</taxon>
        <taxon>Anomopoda</taxon>
        <taxon>Daphniidae</taxon>
        <taxon>Daphnia</taxon>
        <taxon>Daphnia similis group</taxon>
    </lineage>
</organism>
<comment type="caution">
    <text evidence="2">The sequence shown here is derived from an EMBL/GenBank/DDBJ whole genome shotgun (WGS) entry which is preliminary data.</text>
</comment>
<dbReference type="AlphaFoldDB" id="A0AAD5PL49"/>
<keyword evidence="1" id="KW-0472">Membrane</keyword>
<proteinExistence type="predicted"/>
<evidence type="ECO:0000256" key="1">
    <source>
        <dbReference type="SAM" id="Phobius"/>
    </source>
</evidence>
<protein>
    <submittedName>
        <fullName evidence="2">Uncharacterized protein</fullName>
    </submittedName>
</protein>
<dbReference type="Proteomes" id="UP000820818">
    <property type="component" value="Linkage Group LG10"/>
</dbReference>
<accession>A0AAD5PL49</accession>
<name>A0AAD5PL49_9CRUS</name>
<keyword evidence="1" id="KW-0812">Transmembrane</keyword>
<gene>
    <name evidence="2" type="ORF">GHT06_021929</name>
</gene>
<evidence type="ECO:0000313" key="2">
    <source>
        <dbReference type="EMBL" id="KAI9551596.1"/>
    </source>
</evidence>
<evidence type="ECO:0000313" key="3">
    <source>
        <dbReference type="Proteomes" id="UP000820818"/>
    </source>
</evidence>
<reference evidence="2 3" key="1">
    <citation type="submission" date="2022-05" db="EMBL/GenBank/DDBJ databases">
        <title>A multi-omics perspective on studying reproductive biology in Daphnia sinensis.</title>
        <authorList>
            <person name="Jia J."/>
        </authorList>
    </citation>
    <scope>NUCLEOTIDE SEQUENCE [LARGE SCALE GENOMIC DNA]</scope>
    <source>
        <strain evidence="2 3">WSL</strain>
    </source>
</reference>
<keyword evidence="3" id="KW-1185">Reference proteome</keyword>